<proteinExistence type="predicted"/>
<keyword evidence="1" id="KW-0695">RNA-directed DNA polymerase</keyword>
<dbReference type="Proteomes" id="UP000255460">
    <property type="component" value="Unassembled WGS sequence"/>
</dbReference>
<name>A0A376KL28_ECOLX</name>
<accession>A0A376KL28</accession>
<protein>
    <submittedName>
        <fullName evidence="1">RNA-directed DNA polymerase</fullName>
    </submittedName>
</protein>
<dbReference type="EMBL" id="UFZQ01000001">
    <property type="protein sequence ID" value="STE83444.1"/>
    <property type="molecule type" value="Genomic_DNA"/>
</dbReference>
<dbReference type="AlphaFoldDB" id="A0A376KL28"/>
<reference evidence="1 2" key="1">
    <citation type="submission" date="2018-06" db="EMBL/GenBank/DDBJ databases">
        <authorList>
            <consortium name="Pathogen Informatics"/>
            <person name="Doyle S."/>
        </authorList>
    </citation>
    <scope>NUCLEOTIDE SEQUENCE [LARGE SCALE GENOMIC DNA]</scope>
    <source>
        <strain evidence="1 2">NCTC10418</strain>
    </source>
</reference>
<dbReference type="GO" id="GO:0003964">
    <property type="term" value="F:RNA-directed DNA polymerase activity"/>
    <property type="evidence" value="ECO:0007669"/>
    <property type="project" value="UniProtKB-KW"/>
</dbReference>
<keyword evidence="1" id="KW-0548">Nucleotidyltransferase</keyword>
<keyword evidence="1" id="KW-0808">Transferase</keyword>
<evidence type="ECO:0000313" key="2">
    <source>
        <dbReference type="Proteomes" id="UP000255460"/>
    </source>
</evidence>
<evidence type="ECO:0000313" key="1">
    <source>
        <dbReference type="EMBL" id="STE83444.1"/>
    </source>
</evidence>
<organism evidence="1 2">
    <name type="scientific">Escherichia coli</name>
    <dbReference type="NCBI Taxonomy" id="562"/>
    <lineage>
        <taxon>Bacteria</taxon>
        <taxon>Pseudomonadati</taxon>
        <taxon>Pseudomonadota</taxon>
        <taxon>Gammaproteobacteria</taxon>
        <taxon>Enterobacterales</taxon>
        <taxon>Enterobacteriaceae</taxon>
        <taxon>Escherichia</taxon>
    </lineage>
</organism>
<gene>
    <name evidence="1" type="ORF">NCTC10418_01098</name>
</gene>
<sequence>MGNLYRSVSQITRDKFERTMPQAYCCWAYNFSGKEYHVYAKFIIRCAVSRLGVSMSKPHLWQEARALVETQLNWLNRILTVDYFDALGFPGLA</sequence>